<feature type="transmembrane region" description="Helical" evidence="4">
    <location>
        <begin position="235"/>
        <end position="256"/>
    </location>
</feature>
<dbReference type="InterPro" id="IPR000653">
    <property type="entry name" value="DegT/StrS_aminotransferase"/>
</dbReference>
<dbReference type="GO" id="GO:0008483">
    <property type="term" value="F:transaminase activity"/>
    <property type="evidence" value="ECO:0007669"/>
    <property type="project" value="TreeGrafter"/>
</dbReference>
<gene>
    <name evidence="5" type="ORF">A3H78_00380</name>
</gene>
<reference evidence="5 6" key="1">
    <citation type="journal article" date="2016" name="Nat. Commun.">
        <title>Thousands of microbial genomes shed light on interconnected biogeochemical processes in an aquifer system.</title>
        <authorList>
            <person name="Anantharaman K."/>
            <person name="Brown C.T."/>
            <person name="Hug L.A."/>
            <person name="Sharon I."/>
            <person name="Castelle C.J."/>
            <person name="Probst A.J."/>
            <person name="Thomas B.C."/>
            <person name="Singh A."/>
            <person name="Wilkins M.J."/>
            <person name="Karaoz U."/>
            <person name="Brodie E.L."/>
            <person name="Williams K.H."/>
            <person name="Hubbard S.S."/>
            <person name="Banfield J.F."/>
        </authorList>
    </citation>
    <scope>NUCLEOTIDE SEQUENCE [LARGE SCALE GENOMIC DNA]</scope>
</reference>
<dbReference type="Gene3D" id="3.40.640.10">
    <property type="entry name" value="Type I PLP-dependent aspartate aminotransferase-like (Major domain)"/>
    <property type="match status" value="1"/>
</dbReference>
<evidence type="ECO:0000313" key="5">
    <source>
        <dbReference type="EMBL" id="OGK54920.1"/>
    </source>
</evidence>
<dbReference type="EMBL" id="MGAV01000012">
    <property type="protein sequence ID" value="OGK54920.1"/>
    <property type="molecule type" value="Genomic_DNA"/>
</dbReference>
<dbReference type="GO" id="GO:0000271">
    <property type="term" value="P:polysaccharide biosynthetic process"/>
    <property type="evidence" value="ECO:0007669"/>
    <property type="project" value="TreeGrafter"/>
</dbReference>
<dbReference type="Proteomes" id="UP000177418">
    <property type="component" value="Unassembled WGS sequence"/>
</dbReference>
<dbReference type="InterPro" id="IPR015421">
    <property type="entry name" value="PyrdxlP-dep_Trfase_major"/>
</dbReference>
<dbReference type="InterPro" id="IPR015424">
    <property type="entry name" value="PyrdxlP-dep_Trfase"/>
</dbReference>
<evidence type="ECO:0000256" key="1">
    <source>
        <dbReference type="PIRSR" id="PIRSR000390-1"/>
    </source>
</evidence>
<dbReference type="GO" id="GO:0030170">
    <property type="term" value="F:pyridoxal phosphate binding"/>
    <property type="evidence" value="ECO:0007669"/>
    <property type="project" value="TreeGrafter"/>
</dbReference>
<keyword evidence="4" id="KW-0812">Transmembrane</keyword>
<dbReference type="PANTHER" id="PTHR30244">
    <property type="entry name" value="TRANSAMINASE"/>
    <property type="match status" value="1"/>
</dbReference>
<accession>A0A1F7JH27</accession>
<dbReference type="Gene3D" id="3.90.1150.10">
    <property type="entry name" value="Aspartate Aminotransferase, domain 1"/>
    <property type="match status" value="1"/>
</dbReference>
<dbReference type="InterPro" id="IPR015422">
    <property type="entry name" value="PyrdxlP-dep_Trfase_small"/>
</dbReference>
<evidence type="ECO:0008006" key="7">
    <source>
        <dbReference type="Google" id="ProtNLM"/>
    </source>
</evidence>
<evidence type="ECO:0000256" key="3">
    <source>
        <dbReference type="RuleBase" id="RU004508"/>
    </source>
</evidence>
<proteinExistence type="inferred from homology"/>
<dbReference type="PIRSF" id="PIRSF000390">
    <property type="entry name" value="PLP_StrS"/>
    <property type="match status" value="1"/>
</dbReference>
<comment type="caution">
    <text evidence="5">The sequence shown here is derived from an EMBL/GenBank/DDBJ whole genome shotgun (WGS) entry which is preliminary data.</text>
</comment>
<organism evidence="5 6">
    <name type="scientific">Candidatus Roizmanbacteria bacterium RIFCSPLOWO2_02_FULL_36_11</name>
    <dbReference type="NCBI Taxonomy" id="1802071"/>
    <lineage>
        <taxon>Bacteria</taxon>
        <taxon>Candidatus Roizmaniibacteriota</taxon>
    </lineage>
</organism>
<dbReference type="AlphaFoldDB" id="A0A1F7JH27"/>
<dbReference type="Pfam" id="PF01041">
    <property type="entry name" value="DegT_DnrJ_EryC1"/>
    <property type="match status" value="2"/>
</dbReference>
<comment type="similarity">
    <text evidence="3">Belongs to the DegT/DnrJ/EryC1 family.</text>
</comment>
<feature type="active site" description="Proton acceptor" evidence="1">
    <location>
        <position position="190"/>
    </location>
</feature>
<evidence type="ECO:0000256" key="2">
    <source>
        <dbReference type="PIRSR" id="PIRSR000390-2"/>
    </source>
</evidence>
<evidence type="ECO:0000313" key="6">
    <source>
        <dbReference type="Proteomes" id="UP000177418"/>
    </source>
</evidence>
<protein>
    <recommendedName>
        <fullName evidence="7">DegT/DnrJ/EryC1/StrS aminotransferase</fullName>
    </recommendedName>
</protein>
<keyword evidence="4" id="KW-1133">Transmembrane helix</keyword>
<dbReference type="SUPFAM" id="SSF53383">
    <property type="entry name" value="PLP-dependent transferases"/>
    <property type="match status" value="1"/>
</dbReference>
<name>A0A1F7JH27_9BACT</name>
<dbReference type="PANTHER" id="PTHR30244:SF34">
    <property type="entry name" value="DTDP-4-AMINO-4,6-DIDEOXYGALACTOSE TRANSAMINASE"/>
    <property type="match status" value="1"/>
</dbReference>
<evidence type="ECO:0000256" key="4">
    <source>
        <dbReference type="SAM" id="Phobius"/>
    </source>
</evidence>
<sequence length="413" mass="47110">MFDLIKKPITTSFAPNVQGDDVTLALQQVLSLMFKSKNNQFINTLKEWFCSYYHVKHCFVFSSGRAALYYLLKSLNLEPGSEIVVQALTCVAVPNSIIWSGLKPVYVDVDKKTLNMDIDDLRKKISQKTKAIIIQHTFGIPAEIKMIKQIADRNNLILIEDCAHSLGGTYQGQKLGSFGDVAFFSFGRDKMISSVFGGAIVTKNSSLAKKLAICENKLQQTPKSFLVKQLLFNPIYYFSLLLYPIIIGRIIIKLCFKINLLSKAVYNEEKIGKMPQFIDYRFSPFLAKLALNQLLKIDDFNQHRRQIADIYTKLIKSDNFGDEITIFLRYPILLNNKNHVLTQAKKNGIYLGDWYSTPITPIKTDFNAFFYILDSCPNAEELVHRLINLPTHINIKPDEAKKICTFINSLSFK</sequence>
<feature type="modified residue" description="N6-(pyridoxal phosphate)lysine" evidence="2">
    <location>
        <position position="190"/>
    </location>
</feature>
<keyword evidence="4" id="KW-0472">Membrane</keyword>
<keyword evidence="2 3" id="KW-0663">Pyridoxal phosphate</keyword>